<gene>
    <name evidence="3" type="ORF">JX265_001606</name>
</gene>
<dbReference type="PANTHER" id="PTHR43544:SF32">
    <property type="entry name" value="CHAIN DEHYDROGENASE, PUTATIVE (AFU_ORTHOLOGUE AFUA_5G01530)-RELATED"/>
    <property type="match status" value="1"/>
</dbReference>
<sequence length="261" mass="28235">MTVDSSKTVVLVTGANRGIGFEIVKALLKATPSQSGKDGAPYHVYLGARDVEKGKKAVASVEAEHNNSVSVLQIDTNSADSIASAVSAVKDEVGRVDVLVNNVGIISEEPDRIANLRLCLETNVVSAFAVSEAFKPVLLVQPQSKKAKRIINVTSDLGSVTWRYDPNSKYYQIPNSEYRISKGAMNMLTACQSFELKEHDVKVFAFNPGYTITELSGPVEVRRQHGAWEADVPAKGCVKVIAGERDNEVGNMVEVEGTVPW</sequence>
<protein>
    <submittedName>
        <fullName evidence="3">Uncharacterized protein</fullName>
    </submittedName>
</protein>
<dbReference type="PRINTS" id="PR00080">
    <property type="entry name" value="SDRFAMILY"/>
</dbReference>
<evidence type="ECO:0000313" key="3">
    <source>
        <dbReference type="EMBL" id="KAI1879985.1"/>
    </source>
</evidence>
<evidence type="ECO:0000313" key="4">
    <source>
        <dbReference type="Proteomes" id="UP000829685"/>
    </source>
</evidence>
<dbReference type="GO" id="GO:0019748">
    <property type="term" value="P:secondary metabolic process"/>
    <property type="evidence" value="ECO:0007669"/>
    <property type="project" value="TreeGrafter"/>
</dbReference>
<dbReference type="InterPro" id="IPR051468">
    <property type="entry name" value="Fungal_SecMetab_SDRs"/>
</dbReference>
<name>A0A9P9WVG5_9PEZI</name>
<dbReference type="PRINTS" id="PR00081">
    <property type="entry name" value="GDHRDH"/>
</dbReference>
<dbReference type="AlphaFoldDB" id="A0A9P9WVG5"/>
<evidence type="ECO:0000256" key="2">
    <source>
        <dbReference type="RuleBase" id="RU000363"/>
    </source>
</evidence>
<dbReference type="SUPFAM" id="SSF51735">
    <property type="entry name" value="NAD(P)-binding Rossmann-fold domains"/>
    <property type="match status" value="1"/>
</dbReference>
<proteinExistence type="inferred from homology"/>
<dbReference type="GO" id="GO:0005737">
    <property type="term" value="C:cytoplasm"/>
    <property type="evidence" value="ECO:0007669"/>
    <property type="project" value="TreeGrafter"/>
</dbReference>
<dbReference type="Gene3D" id="3.40.50.720">
    <property type="entry name" value="NAD(P)-binding Rossmann-like Domain"/>
    <property type="match status" value="1"/>
</dbReference>
<evidence type="ECO:0000256" key="1">
    <source>
        <dbReference type="ARBA" id="ARBA00006484"/>
    </source>
</evidence>
<dbReference type="Proteomes" id="UP000829685">
    <property type="component" value="Unassembled WGS sequence"/>
</dbReference>
<reference evidence="3" key="1">
    <citation type="submission" date="2021-03" db="EMBL/GenBank/DDBJ databases">
        <title>Revisited historic fungal species revealed as producer of novel bioactive compounds through whole genome sequencing and comparative genomics.</title>
        <authorList>
            <person name="Vignolle G.A."/>
            <person name="Hochenegger N."/>
            <person name="Mach R.L."/>
            <person name="Mach-Aigner A.R."/>
            <person name="Javad Rahimi M."/>
            <person name="Salim K.A."/>
            <person name="Chan C.M."/>
            <person name="Lim L.B.L."/>
            <person name="Cai F."/>
            <person name="Druzhinina I.S."/>
            <person name="U'Ren J.M."/>
            <person name="Derntl C."/>
        </authorList>
    </citation>
    <scope>NUCLEOTIDE SEQUENCE</scope>
    <source>
        <strain evidence="3">TUCIM 5799</strain>
    </source>
</reference>
<dbReference type="InterPro" id="IPR036291">
    <property type="entry name" value="NAD(P)-bd_dom_sf"/>
</dbReference>
<dbReference type="PANTHER" id="PTHR43544">
    <property type="entry name" value="SHORT-CHAIN DEHYDROGENASE/REDUCTASE"/>
    <property type="match status" value="1"/>
</dbReference>
<dbReference type="InterPro" id="IPR002347">
    <property type="entry name" value="SDR_fam"/>
</dbReference>
<dbReference type="GO" id="GO:0016491">
    <property type="term" value="F:oxidoreductase activity"/>
    <property type="evidence" value="ECO:0007669"/>
    <property type="project" value="TreeGrafter"/>
</dbReference>
<comment type="caution">
    <text evidence="3">The sequence shown here is derived from an EMBL/GenBank/DDBJ whole genome shotgun (WGS) entry which is preliminary data.</text>
</comment>
<comment type="similarity">
    <text evidence="1 2">Belongs to the short-chain dehydrogenases/reductases (SDR) family.</text>
</comment>
<dbReference type="EMBL" id="JAFIMR010000003">
    <property type="protein sequence ID" value="KAI1879985.1"/>
    <property type="molecule type" value="Genomic_DNA"/>
</dbReference>
<keyword evidence="4" id="KW-1185">Reference proteome</keyword>
<organism evidence="3 4">
    <name type="scientific">Neoarthrinium moseri</name>
    <dbReference type="NCBI Taxonomy" id="1658444"/>
    <lineage>
        <taxon>Eukaryota</taxon>
        <taxon>Fungi</taxon>
        <taxon>Dikarya</taxon>
        <taxon>Ascomycota</taxon>
        <taxon>Pezizomycotina</taxon>
        <taxon>Sordariomycetes</taxon>
        <taxon>Xylariomycetidae</taxon>
        <taxon>Amphisphaeriales</taxon>
        <taxon>Apiosporaceae</taxon>
        <taxon>Neoarthrinium</taxon>
    </lineage>
</organism>
<dbReference type="Pfam" id="PF00106">
    <property type="entry name" value="adh_short"/>
    <property type="match status" value="1"/>
</dbReference>
<accession>A0A9P9WVG5</accession>